<dbReference type="Gene3D" id="3.30.1370.130">
    <property type="match status" value="1"/>
</dbReference>
<dbReference type="Gene3D" id="1.25.40.10">
    <property type="entry name" value="Tetratricopeptide repeat domain"/>
    <property type="match status" value="2"/>
</dbReference>
<evidence type="ECO:0000256" key="8">
    <source>
        <dbReference type="PROSITE-ProRule" id="PRU00339"/>
    </source>
</evidence>
<proteinExistence type="inferred from homology"/>
<dbReference type="GO" id="GO:0015627">
    <property type="term" value="C:type II protein secretion system complex"/>
    <property type="evidence" value="ECO:0007669"/>
    <property type="project" value="TreeGrafter"/>
</dbReference>
<keyword evidence="3" id="KW-0732">Signal</keyword>
<dbReference type="InterPro" id="IPR011662">
    <property type="entry name" value="Secretin/TonB_short_N"/>
</dbReference>
<dbReference type="PROSITE" id="PS50005">
    <property type="entry name" value="TPR"/>
    <property type="match status" value="2"/>
</dbReference>
<dbReference type="Proteomes" id="UP000178735">
    <property type="component" value="Unassembled WGS sequence"/>
</dbReference>
<dbReference type="GO" id="GO:0019867">
    <property type="term" value="C:outer membrane"/>
    <property type="evidence" value="ECO:0007669"/>
    <property type="project" value="InterPro"/>
</dbReference>
<dbReference type="InterPro" id="IPR019734">
    <property type="entry name" value="TPR_rpt"/>
</dbReference>
<keyword evidence="6" id="KW-0472">Membrane</keyword>
<dbReference type="AlphaFoldDB" id="A0A1F7WWQ6"/>
<dbReference type="EMBL" id="MGFH01000047">
    <property type="protein sequence ID" value="OGM07272.1"/>
    <property type="molecule type" value="Genomic_DNA"/>
</dbReference>
<dbReference type="Gene3D" id="2.60.40.3500">
    <property type="match status" value="1"/>
</dbReference>
<sequence length="784" mass="87827">MPGIRKLLIHPLIIAILTAVLAAPAFGANIAQIKSVTVQEFPDKDQVVIASDMPIAFHEVKSSSQIILDIPNSEYMNQAKVQLVLNKTVKLYRGMNLVNSKPKTSRIIIVLNEPLPTTVYKQNNQILIDVDKSAIIERLEAATAGKTSAEKLKSGSNTLIEYHYNQGKTFSRLGKWNEAVDEYLKALKIDPANDKIKIALDVAKNNLKSDNEIGKAVSLYQNGEYNEAIRAFVAITNMWPQDISAHFHLGKSYLKLNKYREAVIEFEKVMEINPEYDNVSSLYELAKRRKELNNFTVEINNQDILDVLRTILHGSGFNLVAEDGVKKRISVALVDKTLDEALNEIIIKNGYKYEKIDNTIKIMPNVAMPEDRVYSQMNLVDMEIGHGIEVLSRLMEKNLILDKSVDKVKSNKVTFYIKDELTIKEIFDLLLKTNDLVSIPYYENTFIIMTAEEAQKNNKYSKKEYHVFKVINSKPSEILNKIFASKMIADNINKDNIAVDDDKSIISIFDVPEKVKLLTSVVSKNDIKEQQVTIAVKLIDVNKAAKRTLGLNLNNLTNNSSLNNASPFTLDVKNLGKISLTKLDATIDMLESDEGAKVIAAPITRVVHNEQATIQSGKTIPVKDVKQNPQYEGGKIVGYTSEESWTSVNVGVELSVKPTIHNDGEITLDIKITDNDAPNVGDTNVGGHFITTGRSTQTKLRLKDGETIVMGGFIKQKDTGSANKLMFFNKLPIIGKLFQKKANSSTRDELIIFLTVFLVNRENETPEAEQQKISTDLLKYNLHN</sequence>
<feature type="repeat" description="TPR" evidence="8">
    <location>
        <begin position="160"/>
        <end position="193"/>
    </location>
</feature>
<dbReference type="SMART" id="SM00965">
    <property type="entry name" value="STN"/>
    <property type="match status" value="1"/>
</dbReference>
<gene>
    <name evidence="11" type="ORF">A2008_00120</name>
</gene>
<organism evidence="11 12">
    <name type="scientific">Candidatus Wallbacteria bacterium GWC2_49_35</name>
    <dbReference type="NCBI Taxonomy" id="1817813"/>
    <lineage>
        <taxon>Bacteria</taxon>
        <taxon>Candidatus Walliibacteriota</taxon>
    </lineage>
</organism>
<dbReference type="PROSITE" id="PS50293">
    <property type="entry name" value="TPR_REGION"/>
    <property type="match status" value="2"/>
</dbReference>
<evidence type="ECO:0000256" key="3">
    <source>
        <dbReference type="ARBA" id="ARBA00022729"/>
    </source>
</evidence>
<dbReference type="PANTHER" id="PTHR30332">
    <property type="entry name" value="PROBABLE GENERAL SECRETION PATHWAY PROTEIN D"/>
    <property type="match status" value="1"/>
</dbReference>
<feature type="repeat" description="TPR" evidence="8">
    <location>
        <begin position="243"/>
        <end position="276"/>
    </location>
</feature>
<evidence type="ECO:0000256" key="9">
    <source>
        <dbReference type="RuleBase" id="RU004003"/>
    </source>
</evidence>
<evidence type="ECO:0000256" key="2">
    <source>
        <dbReference type="ARBA" id="ARBA00022448"/>
    </source>
</evidence>
<dbReference type="Pfam" id="PF07719">
    <property type="entry name" value="TPR_2"/>
    <property type="match status" value="2"/>
</dbReference>
<dbReference type="Pfam" id="PF00263">
    <property type="entry name" value="Secretin"/>
    <property type="match status" value="1"/>
</dbReference>
<comment type="similarity">
    <text evidence="9">Belongs to the bacterial secretin family.</text>
</comment>
<evidence type="ECO:0000256" key="7">
    <source>
        <dbReference type="ARBA" id="ARBA00023237"/>
    </source>
</evidence>
<dbReference type="PANTHER" id="PTHR30332:SF24">
    <property type="entry name" value="SECRETIN GSPD-RELATED"/>
    <property type="match status" value="1"/>
</dbReference>
<dbReference type="SMART" id="SM00028">
    <property type="entry name" value="TPR"/>
    <property type="match status" value="3"/>
</dbReference>
<keyword evidence="5 8" id="KW-0802">TPR repeat</keyword>
<evidence type="ECO:0000313" key="12">
    <source>
        <dbReference type="Proteomes" id="UP000178735"/>
    </source>
</evidence>
<comment type="caution">
    <text evidence="11">The sequence shown here is derived from an EMBL/GenBank/DDBJ whole genome shotgun (WGS) entry which is preliminary data.</text>
</comment>
<keyword evidence="2" id="KW-0813">Transport</keyword>
<evidence type="ECO:0000256" key="1">
    <source>
        <dbReference type="ARBA" id="ARBA00004370"/>
    </source>
</evidence>
<protein>
    <recommendedName>
        <fullName evidence="10">Secretin/TonB short N-terminal domain-containing protein</fullName>
    </recommendedName>
</protein>
<accession>A0A1F7WWQ6</accession>
<dbReference type="GO" id="GO:0009306">
    <property type="term" value="P:protein secretion"/>
    <property type="evidence" value="ECO:0007669"/>
    <property type="project" value="InterPro"/>
</dbReference>
<evidence type="ECO:0000256" key="4">
    <source>
        <dbReference type="ARBA" id="ARBA00022737"/>
    </source>
</evidence>
<dbReference type="InterPro" id="IPR011990">
    <property type="entry name" value="TPR-like_helical_dom_sf"/>
</dbReference>
<evidence type="ECO:0000256" key="6">
    <source>
        <dbReference type="ARBA" id="ARBA00023136"/>
    </source>
</evidence>
<keyword evidence="7" id="KW-0998">Cell outer membrane</keyword>
<dbReference type="InterPro" id="IPR050810">
    <property type="entry name" value="Bact_Secretion_Sys_Channel"/>
</dbReference>
<keyword evidence="4" id="KW-0677">Repeat</keyword>
<evidence type="ECO:0000259" key="10">
    <source>
        <dbReference type="SMART" id="SM00965"/>
    </source>
</evidence>
<comment type="subcellular location">
    <subcellularLocation>
        <location evidence="1">Membrane</location>
    </subcellularLocation>
</comment>
<dbReference type="InterPro" id="IPR004846">
    <property type="entry name" value="T2SS/T3SS_dom"/>
</dbReference>
<dbReference type="STRING" id="1817813.A2008_00120"/>
<evidence type="ECO:0000313" key="11">
    <source>
        <dbReference type="EMBL" id="OGM07272.1"/>
    </source>
</evidence>
<name>A0A1F7WWQ6_9BACT</name>
<dbReference type="Gene3D" id="3.55.50.30">
    <property type="match status" value="1"/>
</dbReference>
<feature type="domain" description="Secretin/TonB short N-terminal" evidence="10">
    <location>
        <begin position="317"/>
        <end position="365"/>
    </location>
</feature>
<dbReference type="InterPro" id="IPR013105">
    <property type="entry name" value="TPR_2"/>
</dbReference>
<reference evidence="11 12" key="1">
    <citation type="journal article" date="2016" name="Nat. Commun.">
        <title>Thousands of microbial genomes shed light on interconnected biogeochemical processes in an aquifer system.</title>
        <authorList>
            <person name="Anantharaman K."/>
            <person name="Brown C.T."/>
            <person name="Hug L.A."/>
            <person name="Sharon I."/>
            <person name="Castelle C.J."/>
            <person name="Probst A.J."/>
            <person name="Thomas B.C."/>
            <person name="Singh A."/>
            <person name="Wilkins M.J."/>
            <person name="Karaoz U."/>
            <person name="Brodie E.L."/>
            <person name="Williams K.H."/>
            <person name="Hubbard S.S."/>
            <person name="Banfield J.F."/>
        </authorList>
    </citation>
    <scope>NUCLEOTIDE SEQUENCE [LARGE SCALE GENOMIC DNA]</scope>
</reference>
<dbReference type="SUPFAM" id="SSF48452">
    <property type="entry name" value="TPR-like"/>
    <property type="match status" value="1"/>
</dbReference>
<evidence type="ECO:0000256" key="5">
    <source>
        <dbReference type="ARBA" id="ARBA00022803"/>
    </source>
</evidence>